<proteinExistence type="predicted"/>
<evidence type="ECO:0000256" key="3">
    <source>
        <dbReference type="ARBA" id="ARBA00023157"/>
    </source>
</evidence>
<evidence type="ECO:0000256" key="4">
    <source>
        <dbReference type="ARBA" id="ARBA00023284"/>
    </source>
</evidence>
<evidence type="ECO:0000256" key="1">
    <source>
        <dbReference type="ARBA" id="ARBA00004196"/>
    </source>
</evidence>
<organism evidence="6 7">
    <name type="scientific">Subsaximicrobium wynnwilliamsii</name>
    <dbReference type="NCBI Taxonomy" id="291179"/>
    <lineage>
        <taxon>Bacteria</taxon>
        <taxon>Pseudomonadati</taxon>
        <taxon>Bacteroidota</taxon>
        <taxon>Flavobacteriia</taxon>
        <taxon>Flavobacteriales</taxon>
        <taxon>Flavobacteriaceae</taxon>
        <taxon>Subsaximicrobium</taxon>
    </lineage>
</organism>
<feature type="domain" description="Thioredoxin" evidence="5">
    <location>
        <begin position="236"/>
        <end position="379"/>
    </location>
</feature>
<dbReference type="InterPro" id="IPR012336">
    <property type="entry name" value="Thioredoxin-like_fold"/>
</dbReference>
<protein>
    <submittedName>
        <fullName evidence="6">Redoxin domain-containing protein</fullName>
    </submittedName>
</protein>
<dbReference type="RefSeq" id="WP_147087297.1">
    <property type="nucleotide sequence ID" value="NZ_VORM01000016.1"/>
</dbReference>
<dbReference type="CDD" id="cd02966">
    <property type="entry name" value="TlpA_like_family"/>
    <property type="match status" value="1"/>
</dbReference>
<dbReference type="SUPFAM" id="SSF52833">
    <property type="entry name" value="Thioredoxin-like"/>
    <property type="match status" value="1"/>
</dbReference>
<dbReference type="InterPro" id="IPR050553">
    <property type="entry name" value="Thioredoxin_ResA/DsbE_sf"/>
</dbReference>
<dbReference type="PANTHER" id="PTHR42852:SF6">
    <property type="entry name" value="THIOL:DISULFIDE INTERCHANGE PROTEIN DSBE"/>
    <property type="match status" value="1"/>
</dbReference>
<keyword evidence="3" id="KW-1015">Disulfide bond</keyword>
<dbReference type="PANTHER" id="PTHR42852">
    <property type="entry name" value="THIOL:DISULFIDE INTERCHANGE PROTEIN DSBE"/>
    <property type="match status" value="1"/>
</dbReference>
<keyword evidence="2" id="KW-0201">Cytochrome c-type biogenesis</keyword>
<gene>
    <name evidence="6" type="ORF">ESY86_14420</name>
</gene>
<dbReference type="InterPro" id="IPR013766">
    <property type="entry name" value="Thioredoxin_domain"/>
</dbReference>
<dbReference type="InterPro" id="IPR036249">
    <property type="entry name" value="Thioredoxin-like_sf"/>
</dbReference>
<dbReference type="EMBL" id="VORO01000017">
    <property type="protein sequence ID" value="TXD88079.1"/>
    <property type="molecule type" value="Genomic_DNA"/>
</dbReference>
<reference evidence="6 7" key="1">
    <citation type="submission" date="2019-08" db="EMBL/GenBank/DDBJ databases">
        <title>Genomes of Subsaximicrobium wynnwilliamsii strains.</title>
        <authorList>
            <person name="Bowman J.P."/>
        </authorList>
    </citation>
    <scope>NUCLEOTIDE SEQUENCE [LARGE SCALE GENOMIC DNA]</scope>
    <source>
        <strain evidence="6 7">2-80-2</strain>
    </source>
</reference>
<evidence type="ECO:0000313" key="7">
    <source>
        <dbReference type="Proteomes" id="UP000321578"/>
    </source>
</evidence>
<dbReference type="AlphaFoldDB" id="A0A5C6ZET1"/>
<sequence length="379" mass="43698">MIRYIIFVVTILPIFSFAQFEIKGKILNLRDIENLNISLNVGMTINRNFNATIAKDSTFFITGKLDEPINGMLSFENGRESKSFKILLENESTYQVEVDLGSGDSLVDNSWYQIQTGSSYHNTWSEFYQVQHDLILKIKQVESDFENNTISKEILDKKLSNLSFEINQKFRDLAVQKPGNYAVAYILNGAPDLSLAYLPYYEQLEENVKNSYWGKKLNDTFKKFYSQGYQYEQKSSILGAQFKSIQGRGILENKIESFESNNLNSKLTLIDFWASWCAPCRLENFKLAVLNDYFDEGDFRIISFSLDNDLNKWKEATIEDDISWVNISDLKGVKSTAMADFQIKQLPRNILVNSKGEIIAVDKFGDSLMEYIEDFLKKI</sequence>
<accession>A0A5C6ZET1</accession>
<dbReference type="GO" id="GO:0030313">
    <property type="term" value="C:cell envelope"/>
    <property type="evidence" value="ECO:0007669"/>
    <property type="project" value="UniProtKB-SubCell"/>
</dbReference>
<name>A0A5C6ZET1_9FLAO</name>
<dbReference type="OrthoDB" id="634076at2"/>
<dbReference type="PROSITE" id="PS00194">
    <property type="entry name" value="THIOREDOXIN_1"/>
    <property type="match status" value="1"/>
</dbReference>
<dbReference type="PROSITE" id="PS51352">
    <property type="entry name" value="THIOREDOXIN_2"/>
    <property type="match status" value="1"/>
</dbReference>
<dbReference type="Pfam" id="PF13905">
    <property type="entry name" value="Thioredoxin_8"/>
    <property type="match status" value="1"/>
</dbReference>
<evidence type="ECO:0000259" key="5">
    <source>
        <dbReference type="PROSITE" id="PS51352"/>
    </source>
</evidence>
<dbReference type="Gene3D" id="3.40.30.10">
    <property type="entry name" value="Glutaredoxin"/>
    <property type="match status" value="1"/>
</dbReference>
<dbReference type="Proteomes" id="UP000321578">
    <property type="component" value="Unassembled WGS sequence"/>
</dbReference>
<evidence type="ECO:0000256" key="2">
    <source>
        <dbReference type="ARBA" id="ARBA00022748"/>
    </source>
</evidence>
<keyword evidence="4" id="KW-0676">Redox-active center</keyword>
<comment type="caution">
    <text evidence="6">The sequence shown here is derived from an EMBL/GenBank/DDBJ whole genome shotgun (WGS) entry which is preliminary data.</text>
</comment>
<comment type="subcellular location">
    <subcellularLocation>
        <location evidence="1">Cell envelope</location>
    </subcellularLocation>
</comment>
<dbReference type="InterPro" id="IPR017937">
    <property type="entry name" value="Thioredoxin_CS"/>
</dbReference>
<evidence type="ECO:0000313" key="6">
    <source>
        <dbReference type="EMBL" id="TXD88079.1"/>
    </source>
</evidence>
<keyword evidence="7" id="KW-1185">Reference proteome</keyword>
<dbReference type="GO" id="GO:0017004">
    <property type="term" value="P:cytochrome complex assembly"/>
    <property type="evidence" value="ECO:0007669"/>
    <property type="project" value="UniProtKB-KW"/>
</dbReference>